<protein>
    <submittedName>
        <fullName evidence="4">GNAT family N-acetyltransferase</fullName>
    </submittedName>
</protein>
<dbReference type="RefSeq" id="WP_260595168.1">
    <property type="nucleotide sequence ID" value="NZ_CP104003.1"/>
</dbReference>
<dbReference type="InterPro" id="IPR000182">
    <property type="entry name" value="GNAT_dom"/>
</dbReference>
<sequence>MNVRSARPEDAARVATVSRTSCEAVYEGMLADEALLEAVRDPAFPAELRTWLERLPLPGVAYLLAERDDEVVGFAQYLWSPANTEPFVGEDEALLHSLYAHPDHWGTGVGTVLVDAGRERLPDDRRTLRLGVLKPNEVGVGFYESYGFERTGEAVVETMGGAYDCWVYSLGLD</sequence>
<dbReference type="EMBL" id="CP104003">
    <property type="protein sequence ID" value="UWM56048.1"/>
    <property type="molecule type" value="Genomic_DNA"/>
</dbReference>
<dbReference type="Pfam" id="PF00583">
    <property type="entry name" value="Acetyltransf_1"/>
    <property type="match status" value="1"/>
</dbReference>
<dbReference type="PROSITE" id="PS51186">
    <property type="entry name" value="GNAT"/>
    <property type="match status" value="1"/>
</dbReference>
<dbReference type="GeneID" id="74942173"/>
<feature type="domain" description="N-acetyltransferase" evidence="3">
    <location>
        <begin position="23"/>
        <end position="173"/>
    </location>
</feature>
<keyword evidence="5" id="KW-1185">Reference proteome</keyword>
<evidence type="ECO:0000313" key="4">
    <source>
        <dbReference type="EMBL" id="UWM56048.1"/>
    </source>
</evidence>
<name>A0A9E7R7H1_9EURY</name>
<dbReference type="PANTHER" id="PTHR43877:SF1">
    <property type="entry name" value="ACETYLTRANSFERASE"/>
    <property type="match status" value="1"/>
</dbReference>
<evidence type="ECO:0000259" key="3">
    <source>
        <dbReference type="PROSITE" id="PS51186"/>
    </source>
</evidence>
<reference evidence="4" key="1">
    <citation type="submission" date="2022-09" db="EMBL/GenBank/DDBJ databases">
        <title>Diverse halophilic archaea isolated from saline environments.</title>
        <authorList>
            <person name="Cui H.-L."/>
        </authorList>
    </citation>
    <scope>NUCLEOTIDE SEQUENCE</scope>
    <source>
        <strain evidence="4">ZS-35-S2</strain>
    </source>
</reference>
<gene>
    <name evidence="4" type="ORF">N0B31_07085</name>
</gene>
<dbReference type="InterPro" id="IPR016181">
    <property type="entry name" value="Acyl_CoA_acyltransferase"/>
</dbReference>
<dbReference type="SUPFAM" id="SSF55729">
    <property type="entry name" value="Acyl-CoA N-acyltransferases (Nat)"/>
    <property type="match status" value="1"/>
</dbReference>
<dbReference type="PANTHER" id="PTHR43877">
    <property type="entry name" value="AMINOALKYLPHOSPHONATE N-ACETYLTRANSFERASE-RELATED-RELATED"/>
    <property type="match status" value="1"/>
</dbReference>
<dbReference type="GO" id="GO:0016747">
    <property type="term" value="F:acyltransferase activity, transferring groups other than amino-acyl groups"/>
    <property type="evidence" value="ECO:0007669"/>
    <property type="project" value="InterPro"/>
</dbReference>
<dbReference type="AlphaFoldDB" id="A0A9E7R7H1"/>
<evidence type="ECO:0000313" key="5">
    <source>
        <dbReference type="Proteomes" id="UP001057580"/>
    </source>
</evidence>
<keyword evidence="2" id="KW-0012">Acyltransferase</keyword>
<dbReference type="Gene3D" id="3.40.630.30">
    <property type="match status" value="1"/>
</dbReference>
<keyword evidence="1" id="KW-0808">Transferase</keyword>
<proteinExistence type="predicted"/>
<dbReference type="Proteomes" id="UP001057580">
    <property type="component" value="Chromosome"/>
</dbReference>
<organism evidence="4 5">
    <name type="scientific">Salinirubellus salinus</name>
    <dbReference type="NCBI Taxonomy" id="1364945"/>
    <lineage>
        <taxon>Archaea</taxon>
        <taxon>Methanobacteriati</taxon>
        <taxon>Methanobacteriota</taxon>
        <taxon>Stenosarchaea group</taxon>
        <taxon>Halobacteria</taxon>
        <taxon>Halobacteriales</taxon>
        <taxon>Natronomonadaceae</taxon>
        <taxon>Salinirubellus</taxon>
    </lineage>
</organism>
<dbReference type="InterPro" id="IPR050832">
    <property type="entry name" value="Bact_Acetyltransf"/>
</dbReference>
<dbReference type="KEGG" id="ssai:N0B31_07085"/>
<accession>A0A9E7R7H1</accession>
<evidence type="ECO:0000256" key="1">
    <source>
        <dbReference type="ARBA" id="ARBA00022679"/>
    </source>
</evidence>
<evidence type="ECO:0000256" key="2">
    <source>
        <dbReference type="ARBA" id="ARBA00023315"/>
    </source>
</evidence>
<dbReference type="CDD" id="cd04301">
    <property type="entry name" value="NAT_SF"/>
    <property type="match status" value="1"/>
</dbReference>